<evidence type="ECO:0000313" key="2">
    <source>
        <dbReference type="Proteomes" id="UP000031271"/>
    </source>
</evidence>
<dbReference type="InterPro" id="IPR021109">
    <property type="entry name" value="Peptidase_aspartic_dom_sf"/>
</dbReference>
<dbReference type="GO" id="GO:0006508">
    <property type="term" value="P:proteolysis"/>
    <property type="evidence" value="ECO:0007669"/>
    <property type="project" value="UniProtKB-KW"/>
</dbReference>
<sequence length="175" mass="18949">MTQTAGRRAGRVMLVLAWGAGLLLATRFFADWEDNRFNPNREPVSRIEGGQVEVQLAGNASGHFVADGRINGERVTFLLDTGATDVAVPIELAKRLGLERGAPVMLQTANGPSTGYRTRLARLELGDIVLHDVRAIVAPGFLSEQVLLGMSALKQLEFTQRAGTLVLRQSATDRP</sequence>
<dbReference type="EMBL" id="CP007511">
    <property type="protein sequence ID" value="AJE16900.1"/>
    <property type="molecule type" value="Genomic_DNA"/>
</dbReference>
<reference evidence="2" key="1">
    <citation type="submission" date="2014-03" db="EMBL/GenBank/DDBJ databases">
        <title>Complete genome of Pseudomonas balearica DSM 6083T, a sewage water isolate from an enrichment with 2-methylnaphthalene.</title>
        <authorList>
            <person name="Salva-Serra F."/>
            <person name="Jaen-Luchoro D."/>
            <person name="Busquets A."/>
            <person name="Pena A."/>
            <person name="Gomila M."/>
            <person name="Bosch R."/>
            <person name="Nogales B."/>
            <person name="Garcia-Valdes E."/>
            <person name="Lalucat J."/>
            <person name="Bennasar A."/>
        </authorList>
    </citation>
    <scope>NUCLEOTIDE SEQUENCE [LARGE SCALE GENOMIC DNA]</scope>
    <source>
        <strain evidence="2">DSM 6083</strain>
    </source>
</reference>
<accession>A0A8D4C4D9</accession>
<dbReference type="NCBIfam" id="TIGR02281">
    <property type="entry name" value="clan_AA_DTGA"/>
    <property type="match status" value="1"/>
</dbReference>
<dbReference type="GeneID" id="77261842"/>
<dbReference type="Pfam" id="PF13975">
    <property type="entry name" value="gag-asp_proteas"/>
    <property type="match status" value="1"/>
</dbReference>
<reference evidence="1 2" key="2">
    <citation type="journal article" name="Genome Announc.">
        <title>Complete Genome Sequence of Pseudomonas balearica DSM 6083T.</title>
        <authorList>
            <person name="Bennasar-Figueras A."/>
            <person name="Salva-Serra F."/>
            <person name="Jaen-Luchoro D."/>
            <person name="Segui C."/>
            <person name="Aliaga F."/>
            <person name="Busquets A."/>
            <person name="Gomila M."/>
            <person name="Moore E.R."/>
            <person name="Lalucat J."/>
        </authorList>
    </citation>
    <scope>NUCLEOTIDE SEQUENCE [LARGE SCALE GENOMIC DNA]</scope>
    <source>
        <strain evidence="2">DSM 6083</strain>
    </source>
</reference>
<dbReference type="KEGG" id="pbm:CL52_18335"/>
<dbReference type="AlphaFoldDB" id="A0A8D4C4D9"/>
<dbReference type="InterPro" id="IPR034122">
    <property type="entry name" value="Retropepsin-like_bacterial"/>
</dbReference>
<keyword evidence="1" id="KW-0378">Hydrolase</keyword>
<dbReference type="GO" id="GO:0004190">
    <property type="term" value="F:aspartic-type endopeptidase activity"/>
    <property type="evidence" value="ECO:0007669"/>
    <property type="project" value="InterPro"/>
</dbReference>
<dbReference type="RefSeq" id="WP_041108164.1">
    <property type="nucleotide sequence ID" value="NZ_CP007511.1"/>
</dbReference>
<dbReference type="InterPro" id="IPR011969">
    <property type="entry name" value="Clan_AA_Asp_peptidase_C"/>
</dbReference>
<name>A0A8D4C4D9_9GAMM</name>
<proteinExistence type="predicted"/>
<dbReference type="Proteomes" id="UP000031271">
    <property type="component" value="Chromosome"/>
</dbReference>
<dbReference type="InterPro" id="IPR001969">
    <property type="entry name" value="Aspartic_peptidase_AS"/>
</dbReference>
<organism evidence="1 2">
    <name type="scientific">Stutzerimonas balearica DSM 6083</name>
    <dbReference type="NCBI Taxonomy" id="1123016"/>
    <lineage>
        <taxon>Bacteria</taxon>
        <taxon>Pseudomonadati</taxon>
        <taxon>Pseudomonadota</taxon>
        <taxon>Gammaproteobacteria</taxon>
        <taxon>Pseudomonadales</taxon>
        <taxon>Pseudomonadaceae</taxon>
        <taxon>Stutzerimonas</taxon>
    </lineage>
</organism>
<gene>
    <name evidence="1" type="ORF">CL52_18335</name>
</gene>
<evidence type="ECO:0000313" key="1">
    <source>
        <dbReference type="EMBL" id="AJE16900.1"/>
    </source>
</evidence>
<protein>
    <submittedName>
        <fullName evidence="1">Aspartyl protease</fullName>
    </submittedName>
</protein>
<keyword evidence="1" id="KW-0645">Protease</keyword>
<dbReference type="PROSITE" id="PS00141">
    <property type="entry name" value="ASP_PROTEASE"/>
    <property type="match status" value="1"/>
</dbReference>
<dbReference type="CDD" id="cd05483">
    <property type="entry name" value="retropepsin_like_bacteria"/>
    <property type="match status" value="1"/>
</dbReference>
<dbReference type="Gene3D" id="2.40.70.10">
    <property type="entry name" value="Acid Proteases"/>
    <property type="match status" value="1"/>
</dbReference>
<dbReference type="SUPFAM" id="SSF50630">
    <property type="entry name" value="Acid proteases"/>
    <property type="match status" value="1"/>
</dbReference>